<dbReference type="EMBL" id="AAYI02000004">
    <property type="protein sequence ID" value="EDN79832.1"/>
    <property type="molecule type" value="Genomic_DNA"/>
</dbReference>
<evidence type="ECO:0000259" key="6">
    <source>
        <dbReference type="Pfam" id="PF07669"/>
    </source>
</evidence>
<dbReference type="GO" id="GO:0003676">
    <property type="term" value="F:nucleic acid binding"/>
    <property type="evidence" value="ECO:0007669"/>
    <property type="project" value="InterPro"/>
</dbReference>
<feature type="domain" description="Type II methyltransferase M.TaqI-like" evidence="6">
    <location>
        <begin position="71"/>
        <end position="221"/>
    </location>
</feature>
<comment type="caution">
    <text evidence="7">The sequence shown here is derived from an EMBL/GenBank/DDBJ whole genome shotgun (WGS) entry which is preliminary data.</text>
</comment>
<dbReference type="GO" id="GO:0009007">
    <property type="term" value="F:site-specific DNA-methyltransferase (adenine-specific) activity"/>
    <property type="evidence" value="ECO:0007669"/>
    <property type="project" value="UniProtKB-EC"/>
</dbReference>
<dbReference type="Pfam" id="PF07669">
    <property type="entry name" value="Eco57I"/>
    <property type="match status" value="1"/>
</dbReference>
<sequence>MNDSNNASFGEVFTQRWVVEAILDLVGYTPDKDLATKLIVEPSIGSGAFIAPIVERLLDSAQRHKRSAEDIRRSLFGIDLQTTHVKTCERIIKNLLKANNYSNQEAEILTSNWLRQGDFLLDQIPINADFVVGNPPYIRSENLSNNTEKKYRQKWKTMRGRADIYIGFFERGLSILRTGGSLSYICADRWMHNAYGKKLRRLITEQYSIESVWEMHEVNAFEKQVSAYPAITLIKKSEQTEATYINTSAQFDATSAKEVLNYITSTRTTGTGHGWDGTRLDNWFHTDSFWPSGSVEMIRLIEHLQARFPTIESTGNTKISIGVATGNDSAFLLDIQNQSEVESDRILPLVTADDIRKGHLEPPSKVLINPWSPDGTLVNLDDYPLLSQAFARRPQLRNRYVAKKYPSKWYRTIDKVHFDRIAQPKLLFQDMKAQITPIYEPGGLYPHHNLYYIISDTWDLEVLGGILLSKVAEAFVHAYGVKMRGGTLRFQAQYLRTIAVPTPNTISPKVAQALKEAFRKKDRSAADRATEQAYSLPAGTVHSLSFT</sequence>
<dbReference type="PRINTS" id="PR00507">
    <property type="entry name" value="N12N6MTFRASE"/>
</dbReference>
<dbReference type="InterPro" id="IPR011639">
    <property type="entry name" value="MethylTrfase_TaqI-like_dom"/>
</dbReference>
<dbReference type="InterPro" id="IPR002052">
    <property type="entry name" value="DNA_methylase_N6_adenine_CS"/>
</dbReference>
<keyword evidence="8" id="KW-1185">Reference proteome</keyword>
<accession>A7B9F8</accession>
<reference evidence="7" key="1">
    <citation type="submission" date="2007-04" db="EMBL/GenBank/DDBJ databases">
        <authorList>
            <person name="Fulton L."/>
            <person name="Clifton S."/>
            <person name="Fulton B."/>
            <person name="Xu J."/>
            <person name="Minx P."/>
            <person name="Pepin K.H."/>
            <person name="Johnson M."/>
            <person name="Thiruvilangam P."/>
            <person name="Bhonagiri V."/>
            <person name="Nash W.E."/>
            <person name="Mardis E.R."/>
            <person name="Wilson R.K."/>
        </authorList>
    </citation>
    <scope>NUCLEOTIDE SEQUENCE [LARGE SCALE GENOMIC DNA]</scope>
    <source>
        <strain evidence="7">ATCC 17982</strain>
    </source>
</reference>
<dbReference type="PANTHER" id="PTHR33841">
    <property type="entry name" value="DNA METHYLTRANSFERASE YEEA-RELATED"/>
    <property type="match status" value="1"/>
</dbReference>
<evidence type="ECO:0000256" key="3">
    <source>
        <dbReference type="ARBA" id="ARBA00022679"/>
    </source>
</evidence>
<dbReference type="InterPro" id="IPR029063">
    <property type="entry name" value="SAM-dependent_MTases_sf"/>
</dbReference>
<evidence type="ECO:0000256" key="2">
    <source>
        <dbReference type="ARBA" id="ARBA00022603"/>
    </source>
</evidence>
<dbReference type="HOGENOM" id="CLU_034179_0_0_11"/>
<name>A7B9F8_9ACTO</name>
<evidence type="ECO:0000313" key="7">
    <source>
        <dbReference type="EMBL" id="EDN79832.1"/>
    </source>
</evidence>
<dbReference type="Proteomes" id="UP000003553">
    <property type="component" value="Unassembled WGS sequence"/>
</dbReference>
<organism evidence="7 8">
    <name type="scientific">Schaalia dentiphila ATCC 17982</name>
    <dbReference type="NCBI Taxonomy" id="411466"/>
    <lineage>
        <taxon>Bacteria</taxon>
        <taxon>Bacillati</taxon>
        <taxon>Actinomycetota</taxon>
        <taxon>Actinomycetes</taxon>
        <taxon>Actinomycetales</taxon>
        <taxon>Actinomycetaceae</taxon>
        <taxon>Schaalia</taxon>
        <taxon>Schaalia dentiphila</taxon>
    </lineage>
</organism>
<dbReference type="RefSeq" id="WP_003790428.1">
    <property type="nucleotide sequence ID" value="NZ_DS264586.1"/>
</dbReference>
<gene>
    <name evidence="7" type="ORF">ACTODO_00260</name>
</gene>
<dbReference type="PROSITE" id="PS00092">
    <property type="entry name" value="N6_MTASE"/>
    <property type="match status" value="1"/>
</dbReference>
<comment type="catalytic activity">
    <reaction evidence="5">
        <text>a 2'-deoxyadenosine in DNA + S-adenosyl-L-methionine = an N(6)-methyl-2'-deoxyadenosine in DNA + S-adenosyl-L-homocysteine + H(+)</text>
        <dbReference type="Rhea" id="RHEA:15197"/>
        <dbReference type="Rhea" id="RHEA-COMP:12418"/>
        <dbReference type="Rhea" id="RHEA-COMP:12419"/>
        <dbReference type="ChEBI" id="CHEBI:15378"/>
        <dbReference type="ChEBI" id="CHEBI:57856"/>
        <dbReference type="ChEBI" id="CHEBI:59789"/>
        <dbReference type="ChEBI" id="CHEBI:90615"/>
        <dbReference type="ChEBI" id="CHEBI:90616"/>
        <dbReference type="EC" id="2.1.1.72"/>
    </reaction>
</comment>
<proteinExistence type="predicted"/>
<evidence type="ECO:0000313" key="8">
    <source>
        <dbReference type="Proteomes" id="UP000003553"/>
    </source>
</evidence>
<evidence type="ECO:0000256" key="1">
    <source>
        <dbReference type="ARBA" id="ARBA00011900"/>
    </source>
</evidence>
<keyword evidence="4" id="KW-0949">S-adenosyl-L-methionine</keyword>
<dbReference type="GO" id="GO:0006304">
    <property type="term" value="P:DNA modification"/>
    <property type="evidence" value="ECO:0007669"/>
    <property type="project" value="InterPro"/>
</dbReference>
<dbReference type="SUPFAM" id="SSF53335">
    <property type="entry name" value="S-adenosyl-L-methionine-dependent methyltransferases"/>
    <property type="match status" value="1"/>
</dbReference>
<dbReference type="PANTHER" id="PTHR33841:SF1">
    <property type="entry name" value="DNA METHYLTRANSFERASE A"/>
    <property type="match status" value="1"/>
</dbReference>
<dbReference type="InterPro" id="IPR050953">
    <property type="entry name" value="N4_N6_ade-DNA_methylase"/>
</dbReference>
<keyword evidence="2" id="KW-0489">Methyltransferase</keyword>
<keyword evidence="3" id="KW-0808">Transferase</keyword>
<dbReference type="AlphaFoldDB" id="A7B9F8"/>
<dbReference type="eggNOG" id="COG0827">
    <property type="taxonomic scope" value="Bacteria"/>
</dbReference>
<dbReference type="GO" id="GO:0032259">
    <property type="term" value="P:methylation"/>
    <property type="evidence" value="ECO:0007669"/>
    <property type="project" value="UniProtKB-KW"/>
</dbReference>
<dbReference type="Gene3D" id="3.40.50.150">
    <property type="entry name" value="Vaccinia Virus protein VP39"/>
    <property type="match status" value="1"/>
</dbReference>
<evidence type="ECO:0000256" key="5">
    <source>
        <dbReference type="ARBA" id="ARBA00047942"/>
    </source>
</evidence>
<evidence type="ECO:0000256" key="4">
    <source>
        <dbReference type="ARBA" id="ARBA00022691"/>
    </source>
</evidence>
<protein>
    <recommendedName>
        <fullName evidence="1">site-specific DNA-methyltransferase (adenine-specific)</fullName>
        <ecNumber evidence="1">2.1.1.72</ecNumber>
    </recommendedName>
</protein>
<reference evidence="7" key="2">
    <citation type="submission" date="2015-05" db="EMBL/GenBank/DDBJ databases">
        <title>Draft genome sequence of Actinomyces odontolyticus (ATCC 17982).</title>
        <authorList>
            <person name="Sudarsanam P."/>
            <person name="Ley R."/>
            <person name="Guruge J."/>
            <person name="Turnbaugh P.J."/>
            <person name="Mahowald M."/>
            <person name="Liep D."/>
            <person name="Gordon J."/>
        </authorList>
    </citation>
    <scope>NUCLEOTIDE SEQUENCE</scope>
    <source>
        <strain evidence="7">ATCC 17982</strain>
    </source>
</reference>
<dbReference type="REBASE" id="29754">
    <property type="entry name" value="M.Aod17982ORF260P"/>
</dbReference>
<dbReference type="EC" id="2.1.1.72" evidence="1"/>